<protein>
    <recommendedName>
        <fullName evidence="6">TauD/TfdA-like domain-containing protein</fullName>
    </recommendedName>
</protein>
<dbReference type="InterPro" id="IPR051323">
    <property type="entry name" value="AtsK-like"/>
</dbReference>
<organism evidence="7">
    <name type="scientific">marine metagenome</name>
    <dbReference type="NCBI Taxonomy" id="408172"/>
    <lineage>
        <taxon>unclassified sequences</taxon>
        <taxon>metagenomes</taxon>
        <taxon>ecological metagenomes</taxon>
    </lineage>
</organism>
<evidence type="ECO:0000256" key="1">
    <source>
        <dbReference type="ARBA" id="ARBA00005896"/>
    </source>
</evidence>
<reference evidence="7" key="1">
    <citation type="submission" date="2018-05" db="EMBL/GenBank/DDBJ databases">
        <authorList>
            <person name="Lanie J.A."/>
            <person name="Ng W.-L."/>
            <person name="Kazmierczak K.M."/>
            <person name="Andrzejewski T.M."/>
            <person name="Davidsen T.M."/>
            <person name="Wayne K.J."/>
            <person name="Tettelin H."/>
            <person name="Glass J.I."/>
            <person name="Rusch D."/>
            <person name="Podicherti R."/>
            <person name="Tsui H.-C.T."/>
            <person name="Winkler M.E."/>
        </authorList>
    </citation>
    <scope>NUCLEOTIDE SEQUENCE</scope>
</reference>
<dbReference type="InterPro" id="IPR042098">
    <property type="entry name" value="TauD-like_sf"/>
</dbReference>
<keyword evidence="2" id="KW-0479">Metal-binding</keyword>
<dbReference type="EMBL" id="UINC01118803">
    <property type="protein sequence ID" value="SVC92178.1"/>
    <property type="molecule type" value="Genomic_DNA"/>
</dbReference>
<accession>A0A382R549</accession>
<dbReference type="SUPFAM" id="SSF51197">
    <property type="entry name" value="Clavaminate synthase-like"/>
    <property type="match status" value="1"/>
</dbReference>
<dbReference type="GO" id="GO:0006790">
    <property type="term" value="P:sulfur compound metabolic process"/>
    <property type="evidence" value="ECO:0007669"/>
    <property type="project" value="TreeGrafter"/>
</dbReference>
<dbReference type="Pfam" id="PF02668">
    <property type="entry name" value="TauD"/>
    <property type="match status" value="1"/>
</dbReference>
<dbReference type="GO" id="GO:0046872">
    <property type="term" value="F:metal ion binding"/>
    <property type="evidence" value="ECO:0007669"/>
    <property type="project" value="UniProtKB-KW"/>
</dbReference>
<keyword evidence="5" id="KW-0408">Iron</keyword>
<name>A0A382R549_9ZZZZ</name>
<comment type="similarity">
    <text evidence="1">Belongs to the TfdA dioxygenase family.</text>
</comment>
<evidence type="ECO:0000256" key="3">
    <source>
        <dbReference type="ARBA" id="ARBA00022964"/>
    </source>
</evidence>
<dbReference type="Gene3D" id="3.60.130.10">
    <property type="entry name" value="Clavaminate synthase-like"/>
    <property type="match status" value="1"/>
</dbReference>
<sequence>MNQPADPALFGLNRLHPAIGTEVRGFSFADPGAGSIEKIRRAWLEHPVLVFHDQAISDAEQIRFARHFGELEIHPSAAHRASDHPEIYRVSNVDEADNILPEHSNEWLYLNLSWLWHTDSSFRKIPSKGSILHGIEVLEQGGETLFANMQAAYEHLDEQTKAAVEGLAVVHSHDYIISLSSELSQREERGEYIDLPPVTHPLVRVHPETGKRSLFLSPHTMVGIAQMPESEGRALLDRLIEHATGDRFVY</sequence>
<evidence type="ECO:0000256" key="2">
    <source>
        <dbReference type="ARBA" id="ARBA00022723"/>
    </source>
</evidence>
<evidence type="ECO:0000259" key="6">
    <source>
        <dbReference type="Pfam" id="PF02668"/>
    </source>
</evidence>
<feature type="non-terminal residue" evidence="7">
    <location>
        <position position="250"/>
    </location>
</feature>
<dbReference type="GO" id="GO:0000908">
    <property type="term" value="F:taurine dioxygenase activity"/>
    <property type="evidence" value="ECO:0007669"/>
    <property type="project" value="TreeGrafter"/>
</dbReference>
<dbReference type="PANTHER" id="PTHR30468">
    <property type="entry name" value="ALPHA-KETOGLUTARATE-DEPENDENT SULFONATE DIOXYGENASE"/>
    <property type="match status" value="1"/>
</dbReference>
<dbReference type="InterPro" id="IPR003819">
    <property type="entry name" value="TauD/TfdA-like"/>
</dbReference>
<evidence type="ECO:0000313" key="7">
    <source>
        <dbReference type="EMBL" id="SVC92178.1"/>
    </source>
</evidence>
<keyword evidence="4" id="KW-0560">Oxidoreductase</keyword>
<proteinExistence type="inferred from homology"/>
<dbReference type="GO" id="GO:0005737">
    <property type="term" value="C:cytoplasm"/>
    <property type="evidence" value="ECO:0007669"/>
    <property type="project" value="TreeGrafter"/>
</dbReference>
<dbReference type="AlphaFoldDB" id="A0A382R549"/>
<evidence type="ECO:0000256" key="5">
    <source>
        <dbReference type="ARBA" id="ARBA00023004"/>
    </source>
</evidence>
<feature type="domain" description="TauD/TfdA-like" evidence="6">
    <location>
        <begin position="14"/>
        <end position="250"/>
    </location>
</feature>
<gene>
    <name evidence="7" type="ORF">METZ01_LOCUS345032</name>
</gene>
<evidence type="ECO:0000256" key="4">
    <source>
        <dbReference type="ARBA" id="ARBA00023002"/>
    </source>
</evidence>
<dbReference type="PANTHER" id="PTHR30468:SF1">
    <property type="entry name" value="ALPHA-KETOGLUTARATE-DEPENDENT SULFONATE DIOXYGENASE"/>
    <property type="match status" value="1"/>
</dbReference>
<keyword evidence="3" id="KW-0223">Dioxygenase</keyword>